<dbReference type="EMBL" id="PYAS01000010">
    <property type="protein sequence ID" value="PSL26057.1"/>
    <property type="molecule type" value="Genomic_DNA"/>
</dbReference>
<dbReference type="Pfam" id="PF18329">
    <property type="entry name" value="SGBP_B_XBD"/>
    <property type="match status" value="1"/>
</dbReference>
<proteinExistence type="predicted"/>
<evidence type="ECO:0000259" key="2">
    <source>
        <dbReference type="Pfam" id="PF18329"/>
    </source>
</evidence>
<dbReference type="InterPro" id="IPR014756">
    <property type="entry name" value="Ig_E-set"/>
</dbReference>
<dbReference type="GO" id="GO:0030247">
    <property type="term" value="F:polysaccharide binding"/>
    <property type="evidence" value="ECO:0007669"/>
    <property type="project" value="InterPro"/>
</dbReference>
<accession>A0A2P8FWF6</accession>
<dbReference type="AlphaFoldDB" id="A0A2P8FWF6"/>
<keyword evidence="4" id="KW-1185">Reference proteome</keyword>
<dbReference type="CDD" id="cd00102">
    <property type="entry name" value="IPT"/>
    <property type="match status" value="1"/>
</dbReference>
<organism evidence="3 4">
    <name type="scientific">Dyadobacter jiangsuensis</name>
    <dbReference type="NCBI Taxonomy" id="1591085"/>
    <lineage>
        <taxon>Bacteria</taxon>
        <taxon>Pseudomonadati</taxon>
        <taxon>Bacteroidota</taxon>
        <taxon>Cytophagia</taxon>
        <taxon>Cytophagales</taxon>
        <taxon>Spirosomataceae</taxon>
        <taxon>Dyadobacter</taxon>
    </lineage>
</organism>
<protein>
    <recommendedName>
        <fullName evidence="2">Surface glycan-binding protein B xyloglucan binding domain-containing protein</fullName>
    </recommendedName>
</protein>
<dbReference type="InterPro" id="IPR040475">
    <property type="entry name" value="SGBP_B_XBD"/>
</dbReference>
<dbReference type="Gene3D" id="2.60.40.10">
    <property type="entry name" value="Immunoglobulins"/>
    <property type="match status" value="2"/>
</dbReference>
<dbReference type="Proteomes" id="UP000241964">
    <property type="component" value="Unassembled WGS sequence"/>
</dbReference>
<comment type="caution">
    <text evidence="3">The sequence shown here is derived from an EMBL/GenBank/DDBJ whole genome shotgun (WGS) entry which is preliminary data.</text>
</comment>
<evidence type="ECO:0000313" key="4">
    <source>
        <dbReference type="Proteomes" id="UP000241964"/>
    </source>
</evidence>
<reference evidence="3 4" key="1">
    <citation type="submission" date="2018-03" db="EMBL/GenBank/DDBJ databases">
        <title>Genomic Encyclopedia of Archaeal and Bacterial Type Strains, Phase II (KMG-II): from individual species to whole genera.</title>
        <authorList>
            <person name="Goeker M."/>
        </authorList>
    </citation>
    <scope>NUCLEOTIDE SEQUENCE [LARGE SCALE GENOMIC DNA]</scope>
    <source>
        <strain evidence="3 4">DSM 29057</strain>
    </source>
</reference>
<evidence type="ECO:0000256" key="1">
    <source>
        <dbReference type="SAM" id="SignalP"/>
    </source>
</evidence>
<sequence length="394" mass="43020">MILSGIFMNRPFNLKYLSLMAALALIAAFNCSCQKDDLPNNGEPVINFIRVTDPEDADSLLTGAGQGDLIAIVGENLQGAKEIWFNDQRTSLTPTYITSTTILVSVPTQIPDEITNKMRIVFSNGKILEHNFEVKISEPLISAMLSEYVPAGGVATIRGDFFYQPLTVTFAGGKQGTLVNVKDQEIQVTVPEGAQPGPVTIKTKFGETKSDLWFRDNRNIFLSSDPFTGWWNAAFVVSKPGAGDPPSINGNYIRVKKAIGGWQWTEVAGGPPDAMGTISQNIPDSAILKPANYFLKFEVNTMKPYNNNVLKITAGLASGFNDSQYTWLPPYDTKGQWQTVVIPFDEIAASYESAGSKLAVSAKGYYTRLLFHGGGDLDCDMAFDNFRIVPKGGK</sequence>
<gene>
    <name evidence="3" type="ORF">CLV60_11035</name>
</gene>
<keyword evidence="1" id="KW-0732">Signal</keyword>
<feature type="signal peptide" evidence="1">
    <location>
        <begin position="1"/>
        <end position="32"/>
    </location>
</feature>
<evidence type="ECO:0000313" key="3">
    <source>
        <dbReference type="EMBL" id="PSL26057.1"/>
    </source>
</evidence>
<feature type="domain" description="Surface glycan-binding protein B xyloglucan binding" evidence="2">
    <location>
        <begin position="214"/>
        <end position="390"/>
    </location>
</feature>
<dbReference type="SUPFAM" id="SSF81296">
    <property type="entry name" value="E set domains"/>
    <property type="match status" value="1"/>
</dbReference>
<name>A0A2P8FWF6_9BACT</name>
<feature type="chain" id="PRO_5015188040" description="Surface glycan-binding protein B xyloglucan binding domain-containing protein" evidence="1">
    <location>
        <begin position="33"/>
        <end position="394"/>
    </location>
</feature>
<dbReference type="InterPro" id="IPR013783">
    <property type="entry name" value="Ig-like_fold"/>
</dbReference>